<dbReference type="PROSITE" id="PS50164">
    <property type="entry name" value="GIY_YIG"/>
    <property type="match status" value="1"/>
</dbReference>
<accession>A0A285NRV9</accession>
<dbReference type="PROSITE" id="PS50151">
    <property type="entry name" value="UVR"/>
    <property type="match status" value="1"/>
</dbReference>
<dbReference type="AlphaFoldDB" id="A0A285NRV9"/>
<evidence type="ECO:0000256" key="6">
    <source>
        <dbReference type="ARBA" id="ARBA00023236"/>
    </source>
</evidence>
<keyword evidence="5 7" id="KW-0234">DNA repair</keyword>
<evidence type="ECO:0000259" key="9">
    <source>
        <dbReference type="PROSITE" id="PS50164"/>
    </source>
</evidence>
<dbReference type="Pfam" id="PF08459">
    <property type="entry name" value="UvrC_RNaseH_dom"/>
    <property type="match status" value="1"/>
</dbReference>
<feature type="domain" description="UvrC family homology region profile" evidence="10">
    <location>
        <begin position="343"/>
        <end position="441"/>
    </location>
</feature>
<dbReference type="InterPro" id="IPR001943">
    <property type="entry name" value="UVR_dom"/>
</dbReference>
<dbReference type="NCBIfam" id="NF011261">
    <property type="entry name" value="PRK14667.1"/>
    <property type="match status" value="1"/>
</dbReference>
<dbReference type="InterPro" id="IPR038476">
    <property type="entry name" value="UvrC_RNase_H_dom_sf"/>
</dbReference>
<dbReference type="InterPro" id="IPR047296">
    <property type="entry name" value="GIY-YIG_UvrC_Cho"/>
</dbReference>
<comment type="similarity">
    <text evidence="7">Belongs to the UvrC family.</text>
</comment>
<keyword evidence="12" id="KW-1185">Reference proteome</keyword>
<comment type="subcellular location">
    <subcellularLocation>
        <location evidence="7">Cytoplasm</location>
    </subcellularLocation>
</comment>
<dbReference type="InterPro" id="IPR001162">
    <property type="entry name" value="UvrC_RNase_H_dom"/>
</dbReference>
<dbReference type="GO" id="GO:0009432">
    <property type="term" value="P:SOS response"/>
    <property type="evidence" value="ECO:0007669"/>
    <property type="project" value="UniProtKB-UniRule"/>
</dbReference>
<keyword evidence="1 7" id="KW-0963">Cytoplasm</keyword>
<comment type="subunit">
    <text evidence="7">Interacts with UvrB in an incision complex.</text>
</comment>
<gene>
    <name evidence="7" type="primary">uvrC</name>
    <name evidence="11" type="ORF">SAMN06265353_0496</name>
</gene>
<dbReference type="Gene3D" id="1.10.150.20">
    <property type="entry name" value="5' to 3' exonuclease, C-terminal subdomain"/>
    <property type="match status" value="1"/>
</dbReference>
<evidence type="ECO:0000259" key="8">
    <source>
        <dbReference type="PROSITE" id="PS50151"/>
    </source>
</evidence>
<comment type="function">
    <text evidence="7">The UvrABC repair system catalyzes the recognition and processing of DNA lesions. UvrC both incises the 5' and 3' sides of the lesion. The N-terminal half is responsible for the 3' incision and the C-terminal half is responsible for the 5' incision.</text>
</comment>
<keyword evidence="3 7" id="KW-0228">DNA excision</keyword>
<organism evidence="11 12">
    <name type="scientific">Hydrogenobacter hydrogenophilus</name>
    <dbReference type="NCBI Taxonomy" id="35835"/>
    <lineage>
        <taxon>Bacteria</taxon>
        <taxon>Pseudomonadati</taxon>
        <taxon>Aquificota</taxon>
        <taxon>Aquificia</taxon>
        <taxon>Aquificales</taxon>
        <taxon>Aquificaceae</taxon>
        <taxon>Hydrogenobacter</taxon>
    </lineage>
</organism>
<dbReference type="GO" id="GO:0005737">
    <property type="term" value="C:cytoplasm"/>
    <property type="evidence" value="ECO:0007669"/>
    <property type="project" value="UniProtKB-SubCell"/>
</dbReference>
<dbReference type="SUPFAM" id="SSF46600">
    <property type="entry name" value="C-terminal UvrC-binding domain of UvrB"/>
    <property type="match status" value="1"/>
</dbReference>
<dbReference type="Pfam" id="PF01541">
    <property type="entry name" value="GIY-YIG"/>
    <property type="match status" value="1"/>
</dbReference>
<dbReference type="RefSeq" id="WP_096600715.1">
    <property type="nucleotide sequence ID" value="NZ_OBEN01000001.1"/>
</dbReference>
<evidence type="ECO:0000256" key="2">
    <source>
        <dbReference type="ARBA" id="ARBA00022763"/>
    </source>
</evidence>
<dbReference type="Proteomes" id="UP000218627">
    <property type="component" value="Unassembled WGS sequence"/>
</dbReference>
<dbReference type="EMBL" id="OBEN01000001">
    <property type="protein sequence ID" value="SNZ12234.1"/>
    <property type="molecule type" value="Genomic_DNA"/>
</dbReference>
<dbReference type="GO" id="GO:0009381">
    <property type="term" value="F:excinuclease ABC activity"/>
    <property type="evidence" value="ECO:0007669"/>
    <property type="project" value="UniProtKB-UniRule"/>
</dbReference>
<dbReference type="GO" id="GO:0006289">
    <property type="term" value="P:nucleotide-excision repair"/>
    <property type="evidence" value="ECO:0007669"/>
    <property type="project" value="UniProtKB-UniRule"/>
</dbReference>
<proteinExistence type="inferred from homology"/>
<dbReference type="PANTHER" id="PTHR30562">
    <property type="entry name" value="UVRC/OXIDOREDUCTASE"/>
    <property type="match status" value="1"/>
</dbReference>
<dbReference type="PANTHER" id="PTHR30562:SF1">
    <property type="entry name" value="UVRABC SYSTEM PROTEIN C"/>
    <property type="match status" value="1"/>
</dbReference>
<dbReference type="InterPro" id="IPR035901">
    <property type="entry name" value="GIY-YIG_endonuc_sf"/>
</dbReference>
<dbReference type="CDD" id="cd10434">
    <property type="entry name" value="GIY-YIG_UvrC_Cho"/>
    <property type="match status" value="1"/>
</dbReference>
<dbReference type="SUPFAM" id="SSF47781">
    <property type="entry name" value="RuvA domain 2-like"/>
    <property type="match status" value="1"/>
</dbReference>
<evidence type="ECO:0000259" key="10">
    <source>
        <dbReference type="PROSITE" id="PS50165"/>
    </source>
</evidence>
<dbReference type="PROSITE" id="PS50165">
    <property type="entry name" value="UVRC"/>
    <property type="match status" value="1"/>
</dbReference>
<dbReference type="InterPro" id="IPR004791">
    <property type="entry name" value="UvrC"/>
</dbReference>
<evidence type="ECO:0000313" key="12">
    <source>
        <dbReference type="Proteomes" id="UP000218627"/>
    </source>
</evidence>
<evidence type="ECO:0000256" key="5">
    <source>
        <dbReference type="ARBA" id="ARBA00023204"/>
    </source>
</evidence>
<dbReference type="SMART" id="SM00465">
    <property type="entry name" value="GIYc"/>
    <property type="match status" value="1"/>
</dbReference>
<evidence type="ECO:0000256" key="1">
    <source>
        <dbReference type="ARBA" id="ARBA00022490"/>
    </source>
</evidence>
<dbReference type="InterPro" id="IPR050066">
    <property type="entry name" value="UvrABC_protein_C"/>
</dbReference>
<evidence type="ECO:0000256" key="7">
    <source>
        <dbReference type="HAMAP-Rule" id="MF_00203"/>
    </source>
</evidence>
<keyword evidence="4 7" id="KW-0267">Excision nuclease</keyword>
<evidence type="ECO:0000256" key="4">
    <source>
        <dbReference type="ARBA" id="ARBA00022881"/>
    </source>
</evidence>
<dbReference type="InterPro" id="IPR000305">
    <property type="entry name" value="GIY-YIG_endonuc"/>
</dbReference>
<keyword evidence="2 7" id="KW-0227">DNA damage</keyword>
<dbReference type="NCBIfam" id="TIGR00194">
    <property type="entry name" value="uvrC"/>
    <property type="match status" value="1"/>
</dbReference>
<dbReference type="Gene3D" id="3.40.1440.10">
    <property type="entry name" value="GIY-YIG endonuclease"/>
    <property type="match status" value="1"/>
</dbReference>
<reference evidence="12" key="1">
    <citation type="submission" date="2017-09" db="EMBL/GenBank/DDBJ databases">
        <authorList>
            <person name="Varghese N."/>
            <person name="Submissions S."/>
        </authorList>
    </citation>
    <scope>NUCLEOTIDE SEQUENCE [LARGE SCALE GENOMIC DNA]</scope>
    <source>
        <strain evidence="12">DSM 2913</strain>
    </source>
</reference>
<dbReference type="SUPFAM" id="SSF82771">
    <property type="entry name" value="GIY-YIG endonuclease"/>
    <property type="match status" value="1"/>
</dbReference>
<sequence length="562" mass="65454">MIRLEDILAIPEKTGVYLFKKGDKVLYVGKAKNLKERLLQHYRQSEKDQKEKAIIVESERVEWVITRNEFEALTLEVDLIQLHKPKYNVLHKYGGGYPLLLLTEDKYPTLKVVRGQSQGMVFGPFFSVGKAKKVKRLIHKLFKLRTCDPMPIRKEPCMDYHLGLCCAPCCGYVSHDEYMLNVKSATSLLSGDVSSVLPELYLAIERYSKELKFEKCAQIRDQVLALENLSKGQRVSNIPIPNADIFYSMGKLLGVFLVRSSKLVDKQIILLDKEEQKEEVLLGFYYSNPIPHQVITNFELLPEVKEWLERRGRVKLDKLTDKALEDIIRENMGNHIDLNLLEKEFREKLCMDLPSIIEGFDVSHFYGEYTVASCVVWEKGYMNKRRYRRYRIRSVSKIDDYASIREVLERRAKRLKAGEEVMPDAWLIDGGYGQMNVALEVKRKYQMDIKVFALAKQEEMLLCEDGKELCLIDHPILYRVFGLIRDEAHSFALSYSRKLKLKEDTHHVLDHIKGIGEVKKRIIYRNFENLYELLKADEDVLKRMGINPAIKQEVKKYLEGDQ</sequence>
<evidence type="ECO:0000313" key="11">
    <source>
        <dbReference type="EMBL" id="SNZ12234.1"/>
    </source>
</evidence>
<name>A0A285NRV9_9AQUI</name>
<dbReference type="HAMAP" id="MF_00203">
    <property type="entry name" value="UvrC"/>
    <property type="match status" value="1"/>
</dbReference>
<protein>
    <recommendedName>
        <fullName evidence="7">UvrABC system protein C</fullName>
        <shortName evidence="7">Protein UvrC</shortName>
    </recommendedName>
    <alternativeName>
        <fullName evidence="7">Excinuclease ABC subunit C</fullName>
    </alternativeName>
</protein>
<dbReference type="GO" id="GO:0003677">
    <property type="term" value="F:DNA binding"/>
    <property type="evidence" value="ECO:0007669"/>
    <property type="project" value="UniProtKB-UniRule"/>
</dbReference>
<keyword evidence="6 7" id="KW-0742">SOS response</keyword>
<dbReference type="InterPro" id="IPR010994">
    <property type="entry name" value="RuvA_2-like"/>
</dbReference>
<dbReference type="Gene3D" id="3.30.420.340">
    <property type="entry name" value="UvrC, RNAse H endonuclease domain"/>
    <property type="match status" value="1"/>
</dbReference>
<dbReference type="InterPro" id="IPR036876">
    <property type="entry name" value="UVR_dom_sf"/>
</dbReference>
<dbReference type="GO" id="GO:0009380">
    <property type="term" value="C:excinuclease repair complex"/>
    <property type="evidence" value="ECO:0007669"/>
    <property type="project" value="InterPro"/>
</dbReference>
<feature type="domain" description="GIY-YIG" evidence="9">
    <location>
        <begin position="12"/>
        <end position="89"/>
    </location>
</feature>
<feature type="domain" description="UVR" evidence="8">
    <location>
        <begin position="194"/>
        <end position="229"/>
    </location>
</feature>
<evidence type="ECO:0000256" key="3">
    <source>
        <dbReference type="ARBA" id="ARBA00022769"/>
    </source>
</evidence>
<dbReference type="OrthoDB" id="9804933at2"/>